<evidence type="ECO:0000256" key="1">
    <source>
        <dbReference type="ARBA" id="ARBA00023125"/>
    </source>
</evidence>
<dbReference type="PROSITE" id="PS50977">
    <property type="entry name" value="HTH_TETR_2"/>
    <property type="match status" value="1"/>
</dbReference>
<dbReference type="SUPFAM" id="SSF46689">
    <property type="entry name" value="Homeodomain-like"/>
    <property type="match status" value="1"/>
</dbReference>
<dbReference type="Pfam" id="PF00440">
    <property type="entry name" value="TetR_N"/>
    <property type="match status" value="1"/>
</dbReference>
<dbReference type="InterPro" id="IPR036271">
    <property type="entry name" value="Tet_transcr_reg_TetR-rel_C_sf"/>
</dbReference>
<keyword evidence="5" id="KW-1185">Reference proteome</keyword>
<evidence type="ECO:0000313" key="5">
    <source>
        <dbReference type="Proteomes" id="UP000255024"/>
    </source>
</evidence>
<sequence length="207" mass="24248">MMKEQICQTALSLFIQDGLRRITMDDLALELGISKKTIYQYFSSKEELIGQCVKEVNRMVLVYLKFLKKSRLLAIKELLEIRQCLELFIAFSFSSIINEHSKFYYKIESKQKKFLTQKVSPYLEANLEKGIQEGVFKQDLDVECCSWSFISLITSKLPSEYDQDTLKESIVDFYFKAITTEQGSDEFRLLSQDYLEEVNFDDLLKVI</sequence>
<feature type="domain" description="HTH tetR-type" evidence="3">
    <location>
        <begin position="1"/>
        <end position="60"/>
    </location>
</feature>
<dbReference type="Gene3D" id="1.10.357.10">
    <property type="entry name" value="Tetracycline Repressor, domain 2"/>
    <property type="match status" value="1"/>
</dbReference>
<dbReference type="EMBL" id="UGQL01000001">
    <property type="protein sequence ID" value="STZ27772.1"/>
    <property type="molecule type" value="Genomic_DNA"/>
</dbReference>
<dbReference type="SUPFAM" id="SSF48498">
    <property type="entry name" value="Tetracyclin repressor-like, C-terminal domain"/>
    <property type="match status" value="1"/>
</dbReference>
<dbReference type="PRINTS" id="PR00455">
    <property type="entry name" value="HTHTETR"/>
</dbReference>
<reference evidence="4 5" key="1">
    <citation type="submission" date="2018-06" db="EMBL/GenBank/DDBJ databases">
        <authorList>
            <consortium name="Pathogen Informatics"/>
            <person name="Doyle S."/>
        </authorList>
    </citation>
    <scope>NUCLEOTIDE SEQUENCE [LARGE SCALE GENOMIC DNA]</scope>
    <source>
        <strain evidence="4 5">NCTC11179</strain>
    </source>
</reference>
<dbReference type="PANTHER" id="PTHR43479">
    <property type="entry name" value="ACREF/ENVCD OPERON REPRESSOR-RELATED"/>
    <property type="match status" value="1"/>
</dbReference>
<protein>
    <submittedName>
        <fullName evidence="4">HTH-type transcriptional repressor KstR2</fullName>
    </submittedName>
</protein>
<feature type="DNA-binding region" description="H-T-H motif" evidence="2">
    <location>
        <begin position="23"/>
        <end position="42"/>
    </location>
</feature>
<accession>A0A378RL95</accession>
<dbReference type="PANTHER" id="PTHR43479:SF11">
    <property type="entry name" value="ACREF_ENVCD OPERON REPRESSOR-RELATED"/>
    <property type="match status" value="1"/>
</dbReference>
<dbReference type="AlphaFoldDB" id="A0A378RL95"/>
<dbReference type="InterPro" id="IPR001647">
    <property type="entry name" value="HTH_TetR"/>
</dbReference>
<dbReference type="Proteomes" id="UP000255024">
    <property type="component" value="Unassembled WGS sequence"/>
</dbReference>
<name>A0A378RL95_MYROD</name>
<dbReference type="InterPro" id="IPR009057">
    <property type="entry name" value="Homeodomain-like_sf"/>
</dbReference>
<evidence type="ECO:0000256" key="2">
    <source>
        <dbReference type="PROSITE-ProRule" id="PRU00335"/>
    </source>
</evidence>
<keyword evidence="1 2" id="KW-0238">DNA-binding</keyword>
<organism evidence="4 5">
    <name type="scientific">Myroides odoratus</name>
    <name type="common">Flavobacterium odoratum</name>
    <dbReference type="NCBI Taxonomy" id="256"/>
    <lineage>
        <taxon>Bacteria</taxon>
        <taxon>Pseudomonadati</taxon>
        <taxon>Bacteroidota</taxon>
        <taxon>Flavobacteriia</taxon>
        <taxon>Flavobacteriales</taxon>
        <taxon>Flavobacteriaceae</taxon>
        <taxon>Myroides</taxon>
    </lineage>
</organism>
<dbReference type="InterPro" id="IPR050624">
    <property type="entry name" value="HTH-type_Tx_Regulator"/>
</dbReference>
<gene>
    <name evidence="4" type="primary">kstR2_2</name>
    <name evidence="4" type="ORF">NCTC11179_01308</name>
</gene>
<dbReference type="GO" id="GO:0003677">
    <property type="term" value="F:DNA binding"/>
    <property type="evidence" value="ECO:0007669"/>
    <property type="project" value="UniProtKB-UniRule"/>
</dbReference>
<proteinExistence type="predicted"/>
<evidence type="ECO:0000313" key="4">
    <source>
        <dbReference type="EMBL" id="STZ27772.1"/>
    </source>
</evidence>
<evidence type="ECO:0000259" key="3">
    <source>
        <dbReference type="PROSITE" id="PS50977"/>
    </source>
</evidence>